<evidence type="ECO:0000313" key="1">
    <source>
        <dbReference type="Proteomes" id="UP000887580"/>
    </source>
</evidence>
<reference evidence="2" key="1">
    <citation type="submission" date="2022-11" db="UniProtKB">
        <authorList>
            <consortium name="WormBaseParasite"/>
        </authorList>
    </citation>
    <scope>IDENTIFICATION</scope>
</reference>
<dbReference type="WBParaSite" id="PS1159_v2.g19966.t1">
    <property type="protein sequence ID" value="PS1159_v2.g19966.t1"/>
    <property type="gene ID" value="PS1159_v2.g19966"/>
</dbReference>
<accession>A0AC35FQP8</accession>
<dbReference type="Proteomes" id="UP000887580">
    <property type="component" value="Unplaced"/>
</dbReference>
<organism evidence="1 2">
    <name type="scientific">Panagrolaimus sp. PS1159</name>
    <dbReference type="NCBI Taxonomy" id="55785"/>
    <lineage>
        <taxon>Eukaryota</taxon>
        <taxon>Metazoa</taxon>
        <taxon>Ecdysozoa</taxon>
        <taxon>Nematoda</taxon>
        <taxon>Chromadorea</taxon>
        <taxon>Rhabditida</taxon>
        <taxon>Tylenchina</taxon>
        <taxon>Panagrolaimomorpha</taxon>
        <taxon>Panagrolaimoidea</taxon>
        <taxon>Panagrolaimidae</taxon>
        <taxon>Panagrolaimus</taxon>
    </lineage>
</organism>
<proteinExistence type="predicted"/>
<sequence>MGEPILEHSLGLTTSTPKSVSPNFNINNNNNGNGITENQLNGSHSSASSVHNDSLAGSNSSTSVPPQICNGGGTTTPSLIAAAFSTNKIPATVDYLTQLLKDKKQLAAFPNVFLHMERLVDDEINRVRVQLFQFEFTREPMTLPEATGEIITKQEKVFVPVKEFPEYNFVGRILGPRGMTAKQLEQETGCKIMVRGKGSMRDKKKEDANKGKPNWEHLNDELHVLIQCEDAANRVDLKIARAVEEVKKLLVPSPEGEDELKKKQLMELAIINGTFRQGNGQNQNGTNKTNILIDNQTAARFLASPTMTSINNATMRSPALAGAPLIMQPNAAAAAAAQRFGGINQNALLQQLGLAGATNLGGAGASNAAADYQQLLFGQQLQYDQNALAQAQLAQQQQLAAVFAANGLDYSAMDPNAAAAAAAAAAGGQLFKRR</sequence>
<evidence type="ECO:0000313" key="2">
    <source>
        <dbReference type="WBParaSite" id="PS1159_v2.g19966.t1"/>
    </source>
</evidence>
<name>A0AC35FQP8_9BILA</name>
<protein>
    <submittedName>
        <fullName evidence="2">K Homology domain-containing protein</fullName>
    </submittedName>
</protein>